<protein>
    <submittedName>
        <fullName evidence="2">Uncharacterized protein</fullName>
    </submittedName>
</protein>
<feature type="compositionally biased region" description="Polar residues" evidence="1">
    <location>
        <begin position="154"/>
        <end position="165"/>
    </location>
</feature>
<dbReference type="AlphaFoldDB" id="A0AA38UA38"/>
<feature type="region of interest" description="Disordered" evidence="1">
    <location>
        <begin position="154"/>
        <end position="212"/>
    </location>
</feature>
<evidence type="ECO:0000313" key="3">
    <source>
        <dbReference type="Proteomes" id="UP001172457"/>
    </source>
</evidence>
<comment type="caution">
    <text evidence="2">The sequence shown here is derived from an EMBL/GenBank/DDBJ whole genome shotgun (WGS) entry which is preliminary data.</text>
</comment>
<dbReference type="EMBL" id="JARYMX010000001">
    <property type="protein sequence ID" value="KAJ9566022.1"/>
    <property type="molecule type" value="Genomic_DNA"/>
</dbReference>
<gene>
    <name evidence="2" type="ORF">OSB04_001988</name>
</gene>
<evidence type="ECO:0000256" key="1">
    <source>
        <dbReference type="SAM" id="MobiDB-lite"/>
    </source>
</evidence>
<dbReference type="Proteomes" id="UP001172457">
    <property type="component" value="Chromosome 1"/>
</dbReference>
<proteinExistence type="predicted"/>
<evidence type="ECO:0000313" key="2">
    <source>
        <dbReference type="EMBL" id="KAJ9566022.1"/>
    </source>
</evidence>
<accession>A0AA38UA38</accession>
<keyword evidence="3" id="KW-1185">Reference proteome</keyword>
<sequence>MVTAEPSSFVRFKIPMLDNIFSLLKRTDLDVSDYVKEMRGISHDVSSFLELNVWFKDAQDKKTEELLRLARAQAAPSTPPPPSFTSDDRIACTWLFLWPIGHCAWTIPQRSFTNVGSILLRCAPDEQKWENVGGVGPSGDDDGFHVRDPVVATSKTLTEPSQAQRDQIDPPQSEEEHPIEGESHVDYEETNPEKKRELVASAFGDDENGGSQTRLTVEDMKYLFQA</sequence>
<organism evidence="2 3">
    <name type="scientific">Centaurea solstitialis</name>
    <name type="common">yellow star-thistle</name>
    <dbReference type="NCBI Taxonomy" id="347529"/>
    <lineage>
        <taxon>Eukaryota</taxon>
        <taxon>Viridiplantae</taxon>
        <taxon>Streptophyta</taxon>
        <taxon>Embryophyta</taxon>
        <taxon>Tracheophyta</taxon>
        <taxon>Spermatophyta</taxon>
        <taxon>Magnoliopsida</taxon>
        <taxon>eudicotyledons</taxon>
        <taxon>Gunneridae</taxon>
        <taxon>Pentapetalae</taxon>
        <taxon>asterids</taxon>
        <taxon>campanulids</taxon>
        <taxon>Asterales</taxon>
        <taxon>Asteraceae</taxon>
        <taxon>Carduoideae</taxon>
        <taxon>Cardueae</taxon>
        <taxon>Centaureinae</taxon>
        <taxon>Centaurea</taxon>
    </lineage>
</organism>
<reference evidence="2" key="1">
    <citation type="submission" date="2023-03" db="EMBL/GenBank/DDBJ databases">
        <title>Chromosome-scale reference genome and RAD-based genetic map of yellow starthistle (Centaurea solstitialis) reveal putative structural variation and QTLs associated with invader traits.</title>
        <authorList>
            <person name="Reatini B."/>
            <person name="Cang F.A."/>
            <person name="Jiang Q."/>
            <person name="Mckibben M.T.W."/>
            <person name="Barker M.S."/>
            <person name="Rieseberg L.H."/>
            <person name="Dlugosch K.M."/>
        </authorList>
    </citation>
    <scope>NUCLEOTIDE SEQUENCE</scope>
    <source>
        <strain evidence="2">CAN-66</strain>
        <tissue evidence="2">Leaf</tissue>
    </source>
</reference>
<name>A0AA38UA38_9ASTR</name>
<feature type="compositionally biased region" description="Basic and acidic residues" evidence="1">
    <location>
        <begin position="174"/>
        <end position="198"/>
    </location>
</feature>